<dbReference type="KEGG" id="mdb:OVN18_02390"/>
<keyword evidence="2" id="KW-0812">Transmembrane</keyword>
<keyword evidence="5" id="KW-1185">Reference proteome</keyword>
<dbReference type="PANTHER" id="PTHR37938">
    <property type="entry name" value="BLL0215 PROTEIN"/>
    <property type="match status" value="1"/>
</dbReference>
<feature type="transmembrane region" description="Helical" evidence="2">
    <location>
        <begin position="51"/>
        <end position="73"/>
    </location>
</feature>
<dbReference type="InterPro" id="IPR005182">
    <property type="entry name" value="YdbS-like_PH"/>
</dbReference>
<proteinExistence type="predicted"/>
<dbReference type="Pfam" id="PF03703">
    <property type="entry name" value="bPH_2"/>
    <property type="match status" value="1"/>
</dbReference>
<name>A0A9E8S9U7_9MICO</name>
<feature type="region of interest" description="Disordered" evidence="1">
    <location>
        <begin position="161"/>
        <end position="180"/>
    </location>
</feature>
<organism evidence="4 5">
    <name type="scientific">Microcella daejeonensis</name>
    <dbReference type="NCBI Taxonomy" id="2994971"/>
    <lineage>
        <taxon>Bacteria</taxon>
        <taxon>Bacillati</taxon>
        <taxon>Actinomycetota</taxon>
        <taxon>Actinomycetes</taxon>
        <taxon>Micrococcales</taxon>
        <taxon>Microbacteriaceae</taxon>
        <taxon>Microcella</taxon>
    </lineage>
</organism>
<keyword evidence="2" id="KW-0472">Membrane</keyword>
<sequence length="180" mass="19376">MTGEQPRVPERVIARVRPHARALALPSLVLIAACGGAAYGVTALEEEWQRIAALAAGALVAVLLFLLPLVRWLGTHYLITTRRVVLRTGLIARTRQEHLHGRSHDVRLRQSPLQRLFGSGDVLISTGLGTPVVLRDAPRALLVQEALGDLVEASTSSVAAQRRPTAATSVLPSAGRQRAR</sequence>
<protein>
    <submittedName>
        <fullName evidence="4">PH domain-containing protein</fullName>
    </submittedName>
</protein>
<accession>A0A9E8S9U7</accession>
<evidence type="ECO:0000256" key="1">
    <source>
        <dbReference type="SAM" id="MobiDB-lite"/>
    </source>
</evidence>
<dbReference type="AlphaFoldDB" id="A0A9E8S9U7"/>
<evidence type="ECO:0000313" key="5">
    <source>
        <dbReference type="Proteomes" id="UP001164706"/>
    </source>
</evidence>
<feature type="domain" description="YdbS-like PH" evidence="3">
    <location>
        <begin position="72"/>
        <end position="145"/>
    </location>
</feature>
<reference evidence="4" key="1">
    <citation type="submission" date="2022-11" db="EMBL/GenBank/DDBJ databases">
        <title>Description of Microcella daejonensis nov. sp, isolated from riverside soil.</title>
        <authorList>
            <person name="Molina K.M."/>
            <person name="Kim S.B."/>
        </authorList>
    </citation>
    <scope>NUCLEOTIDE SEQUENCE</scope>
    <source>
        <strain evidence="4">MMS21-STM12</strain>
    </source>
</reference>
<gene>
    <name evidence="4" type="ORF">OVN18_02390</name>
</gene>
<evidence type="ECO:0000259" key="3">
    <source>
        <dbReference type="Pfam" id="PF03703"/>
    </source>
</evidence>
<dbReference type="PANTHER" id="PTHR37938:SF1">
    <property type="entry name" value="BLL0215 PROTEIN"/>
    <property type="match status" value="1"/>
</dbReference>
<evidence type="ECO:0000313" key="4">
    <source>
        <dbReference type="EMBL" id="WAB81891.1"/>
    </source>
</evidence>
<evidence type="ECO:0000256" key="2">
    <source>
        <dbReference type="SAM" id="Phobius"/>
    </source>
</evidence>
<dbReference type="RefSeq" id="WP_267737962.1">
    <property type="nucleotide sequence ID" value="NZ_CP113089.1"/>
</dbReference>
<dbReference type="PROSITE" id="PS51257">
    <property type="entry name" value="PROKAR_LIPOPROTEIN"/>
    <property type="match status" value="1"/>
</dbReference>
<dbReference type="EMBL" id="CP113089">
    <property type="protein sequence ID" value="WAB81891.1"/>
    <property type="molecule type" value="Genomic_DNA"/>
</dbReference>
<feature type="transmembrane region" description="Helical" evidence="2">
    <location>
        <begin position="20"/>
        <end position="39"/>
    </location>
</feature>
<keyword evidence="2" id="KW-1133">Transmembrane helix</keyword>
<dbReference type="Proteomes" id="UP001164706">
    <property type="component" value="Chromosome"/>
</dbReference>